<feature type="region of interest" description="Disordered" evidence="1">
    <location>
        <begin position="1"/>
        <end position="25"/>
    </location>
</feature>
<accession>A0A9P7AAP5</accession>
<organism evidence="2 3">
    <name type="scientific">Suillus plorans</name>
    <dbReference type="NCBI Taxonomy" id="116603"/>
    <lineage>
        <taxon>Eukaryota</taxon>
        <taxon>Fungi</taxon>
        <taxon>Dikarya</taxon>
        <taxon>Basidiomycota</taxon>
        <taxon>Agaricomycotina</taxon>
        <taxon>Agaricomycetes</taxon>
        <taxon>Agaricomycetidae</taxon>
        <taxon>Boletales</taxon>
        <taxon>Suillineae</taxon>
        <taxon>Suillaceae</taxon>
        <taxon>Suillus</taxon>
    </lineage>
</organism>
<feature type="region of interest" description="Disordered" evidence="1">
    <location>
        <begin position="302"/>
        <end position="337"/>
    </location>
</feature>
<dbReference type="GeneID" id="64601562"/>
<evidence type="ECO:0000256" key="1">
    <source>
        <dbReference type="SAM" id="MobiDB-lite"/>
    </source>
</evidence>
<protein>
    <submittedName>
        <fullName evidence="2">Uncharacterized protein</fullName>
    </submittedName>
</protein>
<dbReference type="Proteomes" id="UP000719766">
    <property type="component" value="Unassembled WGS sequence"/>
</dbReference>
<sequence length="362" mass="38835">MDDDDIISDGPPRSKTPRESTGPRFTVQWHNDHGLTDVLVNYLSTHPADCRILFYSDGKKSMAATGADSPLGSDRQIYGGLAKIIFTDHPKYGAAYSSNPKKFCDAVGSHITTQVLFLRNKYKKVKASFGSTGAGVMPTEGSQAKNLLDAALLELLWYKDLDTIWHSNPSMAATTHSSKPGVDHAGALYSLVQSNSGAGSSTYFGATQQPLHPPNIQPSHPSNIQLLHPPNLSYPVPLHYAPHVPPNANILAGGQYPPVVLQQPPPASSYPPPKVHLPGLPSDDDDAENNFSFDRCLGDPAEDDDMILDDTSPVAGKKCQLPSTPSPPPNVPEPFEVPAKTPALAYNSCSVFRAQKPSSHGS</sequence>
<name>A0A9P7AAP5_9AGAM</name>
<dbReference type="OrthoDB" id="2693027at2759"/>
<dbReference type="EMBL" id="JABBWE010000109">
    <property type="protein sequence ID" value="KAG1785528.1"/>
    <property type="molecule type" value="Genomic_DNA"/>
</dbReference>
<dbReference type="AlphaFoldDB" id="A0A9P7AAP5"/>
<reference evidence="2" key="1">
    <citation type="journal article" date="2020" name="New Phytol.">
        <title>Comparative genomics reveals dynamic genome evolution in host specialist ectomycorrhizal fungi.</title>
        <authorList>
            <person name="Lofgren L.A."/>
            <person name="Nguyen N.H."/>
            <person name="Vilgalys R."/>
            <person name="Ruytinx J."/>
            <person name="Liao H.L."/>
            <person name="Branco S."/>
            <person name="Kuo A."/>
            <person name="LaButti K."/>
            <person name="Lipzen A."/>
            <person name="Andreopoulos W."/>
            <person name="Pangilinan J."/>
            <person name="Riley R."/>
            <person name="Hundley H."/>
            <person name="Na H."/>
            <person name="Barry K."/>
            <person name="Grigoriev I.V."/>
            <person name="Stajich J.E."/>
            <person name="Kennedy P.G."/>
        </authorList>
    </citation>
    <scope>NUCLEOTIDE SEQUENCE</scope>
    <source>
        <strain evidence="2">S12</strain>
    </source>
</reference>
<proteinExistence type="predicted"/>
<dbReference type="RefSeq" id="XP_041153011.1">
    <property type="nucleotide sequence ID" value="XM_041307798.1"/>
</dbReference>
<gene>
    <name evidence="2" type="ORF">HD556DRAFT_1450660</name>
</gene>
<evidence type="ECO:0000313" key="2">
    <source>
        <dbReference type="EMBL" id="KAG1785528.1"/>
    </source>
</evidence>
<keyword evidence="3" id="KW-1185">Reference proteome</keyword>
<feature type="region of interest" description="Disordered" evidence="1">
    <location>
        <begin position="255"/>
        <end position="288"/>
    </location>
</feature>
<evidence type="ECO:0000313" key="3">
    <source>
        <dbReference type="Proteomes" id="UP000719766"/>
    </source>
</evidence>
<comment type="caution">
    <text evidence="2">The sequence shown here is derived from an EMBL/GenBank/DDBJ whole genome shotgun (WGS) entry which is preliminary data.</text>
</comment>
<feature type="compositionally biased region" description="Pro residues" evidence="1">
    <location>
        <begin position="263"/>
        <end position="275"/>
    </location>
</feature>